<reference evidence="3" key="1">
    <citation type="journal article" date="2016" name="Proc. Natl. Acad. Sci. U.S.A.">
        <title>Chromosome-level assembly of Arabidopsis thaliana Ler reveals the extent of translocation and inversion polymorphisms.</title>
        <authorList>
            <person name="Zapata L."/>
            <person name="Ding J."/>
            <person name="Willing E.M."/>
            <person name="Hartwig B."/>
            <person name="Bezdan D."/>
            <person name="Jiao W.B."/>
            <person name="Patel V."/>
            <person name="Velikkakam James G."/>
            <person name="Koornneef M."/>
            <person name="Ossowski S."/>
            <person name="Schneeberger K."/>
        </authorList>
    </citation>
    <scope>NUCLEOTIDE SEQUENCE [LARGE SCALE GENOMIC DNA]</scope>
    <source>
        <strain evidence="3">cv. Landsberg erecta</strain>
    </source>
</reference>
<dbReference type="InterPro" id="IPR001025">
    <property type="entry name" value="BAH_dom"/>
</dbReference>
<dbReference type="EMBL" id="LUHQ01000004">
    <property type="protein sequence ID" value="OAP00738.1"/>
    <property type="molecule type" value="Genomic_DNA"/>
</dbReference>
<dbReference type="SMART" id="SM00439">
    <property type="entry name" value="BAH"/>
    <property type="match status" value="1"/>
</dbReference>
<dbReference type="Pfam" id="PF01426">
    <property type="entry name" value="BAH"/>
    <property type="match status" value="1"/>
</dbReference>
<dbReference type="PANTHER" id="PTHR46871">
    <property type="entry name" value="BROMO-ADJACENT HOMOLOGY (BAH) DOMAIN-CONTAINING PROTEIN"/>
    <property type="match status" value="1"/>
</dbReference>
<dbReference type="AlphaFoldDB" id="A0A178V4Z8"/>
<evidence type="ECO:0000313" key="2">
    <source>
        <dbReference type="EMBL" id="OAP00738.1"/>
    </source>
</evidence>
<dbReference type="GO" id="GO:0003682">
    <property type="term" value="F:chromatin binding"/>
    <property type="evidence" value="ECO:0007669"/>
    <property type="project" value="InterPro"/>
</dbReference>
<dbReference type="Proteomes" id="UP000078284">
    <property type="component" value="Chromosome 4"/>
</dbReference>
<sequence>MSKDKKQYPLPSLRDLKLTTKEVEMEQRKRKKESEEMLLNKKAKLEWRPEDYAQAIGLSHKCTGKGEKKKCHYKTFQFHANKYGLEDSVLLVPEDGEKPYVAIIKDIYTQGKEGHVKLEVQWLYRPEEVEKKYVGNWKSKGSRDLFYSFHRDEVFAESVKDDCIVHFVQENKQIPNRRKHPGFIVQHVYDSVKKKLRKLTFNGFDLQQKREIDHFVEKTILRIGHLRDIVKEQKTLISRSKRTVPQSYIIKAVETSRESNNVVNSILKFFDLLTGDSDRDKSLEELLEVVKPKCRTSKKKLAGDYDSFWPNDVVSVVSDLEQALYDSLKDDIPKYSNKVEILVGKLKRGFTFDELKADLEEPILKDDASSSTSRNVGRKDSFEE</sequence>
<dbReference type="CDD" id="cd04713">
    <property type="entry name" value="BAH_plant_3"/>
    <property type="match status" value="1"/>
</dbReference>
<dbReference type="Gene3D" id="2.30.30.490">
    <property type="match status" value="1"/>
</dbReference>
<accession>A0A178V4Z8</accession>
<feature type="domain" description="BAH" evidence="1">
    <location>
        <begin position="81"/>
        <end position="200"/>
    </location>
</feature>
<comment type="caution">
    <text evidence="2">The sequence shown here is derived from an EMBL/GenBank/DDBJ whole genome shotgun (WGS) entry which is preliminary data.</text>
</comment>
<dbReference type="InterPro" id="IPR043151">
    <property type="entry name" value="BAH_sf"/>
</dbReference>
<proteinExistence type="predicted"/>
<evidence type="ECO:0000313" key="3">
    <source>
        <dbReference type="Proteomes" id="UP000078284"/>
    </source>
</evidence>
<dbReference type="PROSITE" id="PS51038">
    <property type="entry name" value="BAH"/>
    <property type="match status" value="1"/>
</dbReference>
<dbReference type="ExpressionAtlas" id="A0A178V4Z8">
    <property type="expression patterns" value="baseline and differential"/>
</dbReference>
<name>A0A178V4Z8_ARATH</name>
<evidence type="ECO:0000259" key="1">
    <source>
        <dbReference type="PROSITE" id="PS51038"/>
    </source>
</evidence>
<protein>
    <recommendedName>
        <fullName evidence="1">BAH domain-containing protein</fullName>
    </recommendedName>
</protein>
<organism evidence="2 3">
    <name type="scientific">Arabidopsis thaliana</name>
    <name type="common">Mouse-ear cress</name>
    <dbReference type="NCBI Taxonomy" id="3702"/>
    <lineage>
        <taxon>Eukaryota</taxon>
        <taxon>Viridiplantae</taxon>
        <taxon>Streptophyta</taxon>
        <taxon>Embryophyta</taxon>
        <taxon>Tracheophyta</taxon>
        <taxon>Spermatophyta</taxon>
        <taxon>Magnoliopsida</taxon>
        <taxon>eudicotyledons</taxon>
        <taxon>Gunneridae</taxon>
        <taxon>Pentapetalae</taxon>
        <taxon>rosids</taxon>
        <taxon>malvids</taxon>
        <taxon>Brassicales</taxon>
        <taxon>Brassicaceae</taxon>
        <taxon>Camelineae</taxon>
        <taxon>Arabidopsis</taxon>
    </lineage>
</organism>
<dbReference type="PANTHER" id="PTHR46871:SF1">
    <property type="entry name" value="BROMO-ADJACENT HOMOLOGY (BAH) DOMAIN-CONTAINING PROTEIN"/>
    <property type="match status" value="1"/>
</dbReference>
<gene>
    <name evidence="2" type="ordered locus">AXX17_At4g26800</name>
</gene>